<comment type="caution">
    <text evidence="2">The sequence shown here is derived from an EMBL/GenBank/DDBJ whole genome shotgun (WGS) entry which is preliminary data.</text>
</comment>
<sequence length="414" mass="48544">MSKYLRLDSSRFSVNLVYVPKFPDSFQAKYEQLVGKTATTDVLRYCKHELIHLVWSLLLNNPRFVDVYLNGMLEHCADRILRLLFPRLFTHSADYIEKVLLASIKFLSERLCMFCLIKKEHIEELGTLANKRRMERTRQDTPVWRKRIETIWRSIYEKGTSFSSKSVTRRLAGTSEHPDRNAFSESLHQTGNNFYNLFVADLMHKITGIIESIFKHLNRIIYQEDKLNTEILNKRFRSVPAFDSRTIRLFINNVTEMRKFACRDFEDLIQCAIPCYEGLLPPDHNDIVLDLLWDLNVVIAYASLHLHSDSTLASLNTMVTELGNLMRRFVNDTCTAYVTTEIPEEAEKRRHSAARARKKKNKQPKKKRKRDEEEEELLSKEFNMSTFKIHNLEHYVHFIKNVGSFDGVSTRPGE</sequence>
<evidence type="ECO:0000313" key="2">
    <source>
        <dbReference type="EMBL" id="KAG7093514.1"/>
    </source>
</evidence>
<keyword evidence="3" id="KW-1185">Reference proteome</keyword>
<dbReference type="InterPro" id="IPR041078">
    <property type="entry name" value="Plavaka"/>
</dbReference>
<accession>A0A9P7UVM1</accession>
<dbReference type="OrthoDB" id="3208495at2759"/>
<dbReference type="GeneID" id="66076264"/>
<reference evidence="2" key="1">
    <citation type="journal article" date="2021" name="Genome Biol. Evol.">
        <title>The assembled and annotated genome of the fairy-ring fungus Marasmius oreades.</title>
        <authorList>
            <person name="Hiltunen M."/>
            <person name="Ament-Velasquez S.L."/>
            <person name="Johannesson H."/>
        </authorList>
    </citation>
    <scope>NUCLEOTIDE SEQUENCE</scope>
    <source>
        <strain evidence="2">03SP1</strain>
    </source>
</reference>
<dbReference type="RefSeq" id="XP_043009984.1">
    <property type="nucleotide sequence ID" value="XM_043151902.1"/>
</dbReference>
<evidence type="ECO:0000313" key="3">
    <source>
        <dbReference type="Proteomes" id="UP001049176"/>
    </source>
</evidence>
<dbReference type="EMBL" id="CM032184">
    <property type="protein sequence ID" value="KAG7093514.1"/>
    <property type="molecule type" value="Genomic_DNA"/>
</dbReference>
<dbReference type="Pfam" id="PF18759">
    <property type="entry name" value="Plavaka"/>
    <property type="match status" value="1"/>
</dbReference>
<proteinExistence type="predicted"/>
<dbReference type="Proteomes" id="UP001049176">
    <property type="component" value="Chromosome 4"/>
</dbReference>
<protein>
    <submittedName>
        <fullName evidence="2">Uncharacterized protein</fullName>
    </submittedName>
</protein>
<feature type="compositionally biased region" description="Basic residues" evidence="1">
    <location>
        <begin position="349"/>
        <end position="369"/>
    </location>
</feature>
<organism evidence="2 3">
    <name type="scientific">Marasmius oreades</name>
    <name type="common">fairy-ring Marasmius</name>
    <dbReference type="NCBI Taxonomy" id="181124"/>
    <lineage>
        <taxon>Eukaryota</taxon>
        <taxon>Fungi</taxon>
        <taxon>Dikarya</taxon>
        <taxon>Basidiomycota</taxon>
        <taxon>Agaricomycotina</taxon>
        <taxon>Agaricomycetes</taxon>
        <taxon>Agaricomycetidae</taxon>
        <taxon>Agaricales</taxon>
        <taxon>Marasmiineae</taxon>
        <taxon>Marasmiaceae</taxon>
        <taxon>Marasmius</taxon>
    </lineage>
</organism>
<dbReference type="AlphaFoldDB" id="A0A9P7UVM1"/>
<evidence type="ECO:0000256" key="1">
    <source>
        <dbReference type="SAM" id="MobiDB-lite"/>
    </source>
</evidence>
<dbReference type="KEGG" id="more:E1B28_007188"/>
<feature type="region of interest" description="Disordered" evidence="1">
    <location>
        <begin position="345"/>
        <end position="377"/>
    </location>
</feature>
<name>A0A9P7UVM1_9AGAR</name>
<gene>
    <name evidence="2" type="ORF">E1B28_007188</name>
</gene>